<keyword evidence="7 8" id="KW-0472">Membrane</keyword>
<dbReference type="PANTHER" id="PTHR30614">
    <property type="entry name" value="MEMBRANE COMPONENT OF AMINO ACID ABC TRANSPORTER"/>
    <property type="match status" value="1"/>
</dbReference>
<sequence>MSSTNFDVAFLSQETLEAQPAPIASRGAVGWLRHNLFSSPLNAVLTLLAILLIAAVIPPIVRFVFVNAIWDGLGRDACIEDKVGHPVGACWAFVGSRLSYFIYGQYPFAERWRVNIYFALEIVGVAWLLWPRIGAKAWGLVYLIVVFPLLAFWLLSGGWGLAPVDTNLWGGMLVTLVVATVGIIFSLPAGVVLALGRRSTMPVAKILSVVFIEFVRGVPLITVLFMANVMLPLFLPEGSQPDKLLRALVAVALFSAAYMAEVVRGGLQAIPKGQHEGAMALGLGYPHRLAFIILPQALKMVIPGIVNSIISLFKDTTLVAAVAIFDFLKTIEASAQDAAWATPVTLYSGYAFAAMVYWLFCFSMSRYSQWVERRLDTGHKR</sequence>
<evidence type="ECO:0000256" key="5">
    <source>
        <dbReference type="ARBA" id="ARBA00022692"/>
    </source>
</evidence>
<dbReference type="CDD" id="cd06261">
    <property type="entry name" value="TM_PBP2"/>
    <property type="match status" value="1"/>
</dbReference>
<evidence type="ECO:0000256" key="2">
    <source>
        <dbReference type="ARBA" id="ARBA00010072"/>
    </source>
</evidence>
<dbReference type="PROSITE" id="PS50928">
    <property type="entry name" value="ABC_TM1"/>
    <property type="match status" value="1"/>
</dbReference>
<keyword evidence="11" id="KW-1185">Reference proteome</keyword>
<evidence type="ECO:0000256" key="1">
    <source>
        <dbReference type="ARBA" id="ARBA00004429"/>
    </source>
</evidence>
<feature type="transmembrane region" description="Helical" evidence="8">
    <location>
        <begin position="112"/>
        <end position="130"/>
    </location>
</feature>
<keyword evidence="3 8" id="KW-0813">Transport</keyword>
<feature type="transmembrane region" description="Helical" evidence="8">
    <location>
        <begin position="137"/>
        <end position="156"/>
    </location>
</feature>
<evidence type="ECO:0000256" key="7">
    <source>
        <dbReference type="ARBA" id="ARBA00023136"/>
    </source>
</evidence>
<dbReference type="InterPro" id="IPR043429">
    <property type="entry name" value="ArtM/GltK/GlnP/TcyL/YhdX-like"/>
</dbReference>
<keyword evidence="4" id="KW-1003">Cell membrane</keyword>
<dbReference type="SUPFAM" id="SSF161098">
    <property type="entry name" value="MetI-like"/>
    <property type="match status" value="1"/>
</dbReference>
<evidence type="ECO:0000256" key="6">
    <source>
        <dbReference type="ARBA" id="ARBA00022989"/>
    </source>
</evidence>
<gene>
    <name evidence="10" type="ORF">QO011_001334</name>
</gene>
<dbReference type="InterPro" id="IPR035906">
    <property type="entry name" value="MetI-like_sf"/>
</dbReference>
<organism evidence="10 11">
    <name type="scientific">Labrys wisconsinensis</name>
    <dbReference type="NCBI Taxonomy" id="425677"/>
    <lineage>
        <taxon>Bacteria</taxon>
        <taxon>Pseudomonadati</taxon>
        <taxon>Pseudomonadota</taxon>
        <taxon>Alphaproteobacteria</taxon>
        <taxon>Hyphomicrobiales</taxon>
        <taxon>Xanthobacteraceae</taxon>
        <taxon>Labrys</taxon>
    </lineage>
</organism>
<evidence type="ECO:0000313" key="11">
    <source>
        <dbReference type="Proteomes" id="UP001242480"/>
    </source>
</evidence>
<comment type="caution">
    <text evidence="10">The sequence shown here is derived from an EMBL/GenBank/DDBJ whole genome shotgun (WGS) entry which is preliminary data.</text>
</comment>
<feature type="transmembrane region" description="Helical" evidence="8">
    <location>
        <begin position="347"/>
        <end position="365"/>
    </location>
</feature>
<comment type="subcellular location">
    <subcellularLocation>
        <location evidence="1">Cell inner membrane</location>
        <topology evidence="1">Multi-pass membrane protein</topology>
    </subcellularLocation>
    <subcellularLocation>
        <location evidence="8">Cell membrane</location>
        <topology evidence="8">Multi-pass membrane protein</topology>
    </subcellularLocation>
</comment>
<dbReference type="PANTHER" id="PTHR30614:SF41">
    <property type="entry name" value="INNER MEMBRANE AMINO-ACID ABC TRANSPORTER PERMEASE PROTEIN YHDY"/>
    <property type="match status" value="1"/>
</dbReference>
<protein>
    <submittedName>
        <fullName evidence="10">General L-amino acid transport system permease protein</fullName>
    </submittedName>
</protein>
<name>A0ABU0J270_9HYPH</name>
<keyword evidence="6 8" id="KW-1133">Transmembrane helix</keyword>
<feature type="transmembrane region" description="Helical" evidence="8">
    <location>
        <begin position="168"/>
        <end position="194"/>
    </location>
</feature>
<dbReference type="InterPro" id="IPR000515">
    <property type="entry name" value="MetI-like"/>
</dbReference>
<feature type="transmembrane region" description="Helical" evidence="8">
    <location>
        <begin position="86"/>
        <end position="106"/>
    </location>
</feature>
<evidence type="ECO:0000313" key="10">
    <source>
        <dbReference type="EMBL" id="MDQ0468334.1"/>
    </source>
</evidence>
<dbReference type="Gene3D" id="1.10.3720.10">
    <property type="entry name" value="MetI-like"/>
    <property type="match status" value="1"/>
</dbReference>
<evidence type="ECO:0000256" key="8">
    <source>
        <dbReference type="RuleBase" id="RU363032"/>
    </source>
</evidence>
<dbReference type="Pfam" id="PF00528">
    <property type="entry name" value="BPD_transp_1"/>
    <property type="match status" value="1"/>
</dbReference>
<keyword evidence="5 8" id="KW-0812">Transmembrane</keyword>
<reference evidence="10 11" key="1">
    <citation type="submission" date="2023-07" db="EMBL/GenBank/DDBJ databases">
        <title>Genomic Encyclopedia of Type Strains, Phase IV (KMG-IV): sequencing the most valuable type-strain genomes for metagenomic binning, comparative biology and taxonomic classification.</title>
        <authorList>
            <person name="Goeker M."/>
        </authorList>
    </citation>
    <scope>NUCLEOTIDE SEQUENCE [LARGE SCALE GENOMIC DNA]</scope>
    <source>
        <strain evidence="10 11">DSM 19619</strain>
    </source>
</reference>
<evidence type="ECO:0000256" key="3">
    <source>
        <dbReference type="ARBA" id="ARBA00022448"/>
    </source>
</evidence>
<dbReference type="Proteomes" id="UP001242480">
    <property type="component" value="Unassembled WGS sequence"/>
</dbReference>
<evidence type="ECO:0000256" key="4">
    <source>
        <dbReference type="ARBA" id="ARBA00022475"/>
    </source>
</evidence>
<feature type="transmembrane region" description="Helical" evidence="8">
    <location>
        <begin position="43"/>
        <end position="65"/>
    </location>
</feature>
<comment type="similarity">
    <text evidence="2">Belongs to the binding-protein-dependent transport system permease family. HisMQ subfamily.</text>
</comment>
<dbReference type="RefSeq" id="WP_307269423.1">
    <property type="nucleotide sequence ID" value="NZ_JAUSVX010000002.1"/>
</dbReference>
<feature type="domain" description="ABC transmembrane type-1" evidence="9">
    <location>
        <begin position="172"/>
        <end position="368"/>
    </location>
</feature>
<dbReference type="NCBIfam" id="TIGR01726">
    <property type="entry name" value="HEQRo_perm_3TM"/>
    <property type="match status" value="1"/>
</dbReference>
<dbReference type="EMBL" id="JAUSVX010000002">
    <property type="protein sequence ID" value="MDQ0468334.1"/>
    <property type="molecule type" value="Genomic_DNA"/>
</dbReference>
<feature type="transmembrane region" description="Helical" evidence="8">
    <location>
        <begin position="247"/>
        <end position="267"/>
    </location>
</feature>
<feature type="transmembrane region" description="Helical" evidence="8">
    <location>
        <begin position="206"/>
        <end position="227"/>
    </location>
</feature>
<accession>A0ABU0J270</accession>
<dbReference type="InterPro" id="IPR010065">
    <property type="entry name" value="AA_ABC_transptr_permease_3TM"/>
</dbReference>
<evidence type="ECO:0000259" key="9">
    <source>
        <dbReference type="PROSITE" id="PS50928"/>
    </source>
</evidence>
<proteinExistence type="inferred from homology"/>